<name>A0AAV8Y4L2_9CUCU</name>
<evidence type="ECO:0000313" key="2">
    <source>
        <dbReference type="Proteomes" id="UP001162162"/>
    </source>
</evidence>
<keyword evidence="2" id="KW-1185">Reference proteome</keyword>
<sequence>MTEDGAPPELPCQYDRASVCKGLSLLGGLPTFRSPCPDALPIGVFSVGVPPRKFFNTSLISGVNVCDGPLLLEGLMPFRSSCSEPLPIGIFVEFLPGRGVSYWYSPITGRNAIRPSGDIIRSQLRGSFPKKNLYLYTQEAVLYRNTYTTPKFIHLSKLKSYRKFVKMGIWATKKAFFILVSKTLLNI</sequence>
<accession>A0AAV8Y4L2</accession>
<reference evidence="1" key="1">
    <citation type="journal article" date="2023" name="Insect Mol. Biol.">
        <title>Genome sequencing provides insights into the evolution of gene families encoding plant cell wall-degrading enzymes in longhorned beetles.</title>
        <authorList>
            <person name="Shin N.R."/>
            <person name="Okamura Y."/>
            <person name="Kirsch R."/>
            <person name="Pauchet Y."/>
        </authorList>
    </citation>
    <scope>NUCLEOTIDE SEQUENCE</scope>
    <source>
        <strain evidence="1">AMC_N1</strain>
    </source>
</reference>
<dbReference type="EMBL" id="JAPWTK010000205">
    <property type="protein sequence ID" value="KAJ8945842.1"/>
    <property type="molecule type" value="Genomic_DNA"/>
</dbReference>
<evidence type="ECO:0000313" key="1">
    <source>
        <dbReference type="EMBL" id="KAJ8945842.1"/>
    </source>
</evidence>
<protein>
    <submittedName>
        <fullName evidence="1">Uncharacterized protein</fullName>
    </submittedName>
</protein>
<dbReference type="Proteomes" id="UP001162162">
    <property type="component" value="Unassembled WGS sequence"/>
</dbReference>
<dbReference type="AlphaFoldDB" id="A0AAV8Y4L2"/>
<proteinExistence type="predicted"/>
<organism evidence="1 2">
    <name type="scientific">Aromia moschata</name>
    <dbReference type="NCBI Taxonomy" id="1265417"/>
    <lineage>
        <taxon>Eukaryota</taxon>
        <taxon>Metazoa</taxon>
        <taxon>Ecdysozoa</taxon>
        <taxon>Arthropoda</taxon>
        <taxon>Hexapoda</taxon>
        <taxon>Insecta</taxon>
        <taxon>Pterygota</taxon>
        <taxon>Neoptera</taxon>
        <taxon>Endopterygota</taxon>
        <taxon>Coleoptera</taxon>
        <taxon>Polyphaga</taxon>
        <taxon>Cucujiformia</taxon>
        <taxon>Chrysomeloidea</taxon>
        <taxon>Cerambycidae</taxon>
        <taxon>Cerambycinae</taxon>
        <taxon>Callichromatini</taxon>
        <taxon>Aromia</taxon>
    </lineage>
</organism>
<gene>
    <name evidence="1" type="ORF">NQ318_009583</name>
</gene>
<comment type="caution">
    <text evidence="1">The sequence shown here is derived from an EMBL/GenBank/DDBJ whole genome shotgun (WGS) entry which is preliminary data.</text>
</comment>